<gene>
    <name evidence="2" type="primary">Vigan.02G329600</name>
    <name evidence="1" type="synonym">Vigan.01G340000</name>
    <name evidence="3" type="synonym">Vigan.08G088300</name>
    <name evidence="4" type="synonym">Vigan.UMG171800</name>
    <name evidence="1" type="ORF">VIGAN_01340000</name>
    <name evidence="2" type="ORF">VIGAN_02329600</name>
    <name evidence="3" type="ORF">VIGAN_08088300</name>
    <name evidence="4" type="ORF">VIGAN_UM171800</name>
</gene>
<protein>
    <recommendedName>
        <fullName evidence="6">Copia protein</fullName>
    </recommendedName>
</protein>
<dbReference type="Proteomes" id="UP000291084">
    <property type="component" value="Chromosome 8"/>
</dbReference>
<evidence type="ECO:0000313" key="3">
    <source>
        <dbReference type="EMBL" id="BAT94296.1"/>
    </source>
</evidence>
<dbReference type="EMBL" id="AP015034">
    <property type="protein sequence ID" value="BAT75527.1"/>
    <property type="molecule type" value="Genomic_DNA"/>
</dbReference>
<dbReference type="CDD" id="cd09272">
    <property type="entry name" value="RNase_HI_RT_Ty1"/>
    <property type="match status" value="1"/>
</dbReference>
<dbReference type="Proteomes" id="UP000291084">
    <property type="component" value="Chromosome 1"/>
</dbReference>
<dbReference type="PANTHER" id="PTHR11439">
    <property type="entry name" value="GAG-POL-RELATED RETROTRANSPOSON"/>
    <property type="match status" value="1"/>
</dbReference>
<evidence type="ECO:0000313" key="1">
    <source>
        <dbReference type="EMBL" id="BAT75527.1"/>
    </source>
</evidence>
<reference evidence="2 5" key="1">
    <citation type="journal article" date="2015" name="Sci. Rep.">
        <title>The power of single molecule real-time sequencing technology in the de novo assembly of a eukaryotic genome.</title>
        <authorList>
            <person name="Sakai H."/>
            <person name="Naito K."/>
            <person name="Ogiso-Tanaka E."/>
            <person name="Takahashi Y."/>
            <person name="Iseki K."/>
            <person name="Muto C."/>
            <person name="Satou K."/>
            <person name="Teruya K."/>
            <person name="Shiroma A."/>
            <person name="Shimoji M."/>
            <person name="Hirano T."/>
            <person name="Itoh T."/>
            <person name="Kaga A."/>
            <person name="Tomooka N."/>
        </authorList>
    </citation>
    <scope>NUCLEOTIDE SEQUENCE [LARGE SCALE GENOMIC DNA]</scope>
    <source>
        <strain evidence="5">cv. Shumari</strain>
    </source>
</reference>
<keyword evidence="5" id="KW-1185">Reference proteome</keyword>
<name>A0A0S3RIC1_PHAAN</name>
<evidence type="ECO:0000313" key="5">
    <source>
        <dbReference type="Proteomes" id="UP000291084"/>
    </source>
</evidence>
<dbReference type="PANTHER" id="PTHR11439:SF486">
    <property type="entry name" value="RLK (RECEPTOR-LIKE KINASE) PROTEIN, PUTATIVE-RELATED"/>
    <property type="match status" value="1"/>
</dbReference>
<sequence>MKQQLEDFDIFLDHIPLKCDNTSAINLTKNPIMHSRTKHIEIRHHFLRDHIQKGDCQIEYIDTIHQLADIFTKALPKDRFYELRRELGVLDMS</sequence>
<evidence type="ECO:0008006" key="6">
    <source>
        <dbReference type="Google" id="ProtNLM"/>
    </source>
</evidence>
<dbReference type="AlphaFoldDB" id="A0A0S3RIC1"/>
<dbReference type="EMBL" id="AP016429">
    <property type="protein sequence ID" value="BAU03753.1"/>
    <property type="molecule type" value="Genomic_DNA"/>
</dbReference>
<organism evidence="2 5">
    <name type="scientific">Vigna angularis var. angularis</name>
    <dbReference type="NCBI Taxonomy" id="157739"/>
    <lineage>
        <taxon>Eukaryota</taxon>
        <taxon>Viridiplantae</taxon>
        <taxon>Streptophyta</taxon>
        <taxon>Embryophyta</taxon>
        <taxon>Tracheophyta</taxon>
        <taxon>Spermatophyta</taxon>
        <taxon>Magnoliopsida</taxon>
        <taxon>eudicotyledons</taxon>
        <taxon>Gunneridae</taxon>
        <taxon>Pentapetalae</taxon>
        <taxon>rosids</taxon>
        <taxon>fabids</taxon>
        <taxon>Fabales</taxon>
        <taxon>Fabaceae</taxon>
        <taxon>Papilionoideae</taxon>
        <taxon>50 kb inversion clade</taxon>
        <taxon>NPAAA clade</taxon>
        <taxon>indigoferoid/millettioid clade</taxon>
        <taxon>Phaseoleae</taxon>
        <taxon>Vigna</taxon>
    </lineage>
</organism>
<evidence type="ECO:0000313" key="4">
    <source>
        <dbReference type="EMBL" id="BAU03753.1"/>
    </source>
</evidence>
<dbReference type="Proteomes" id="UP000291084">
    <property type="component" value="Chromosome 2"/>
</dbReference>
<dbReference type="OrthoDB" id="1726046at2759"/>
<dbReference type="EMBL" id="AP015041">
    <property type="protein sequence ID" value="BAT94296.1"/>
    <property type="molecule type" value="Genomic_DNA"/>
</dbReference>
<evidence type="ECO:0000313" key="2">
    <source>
        <dbReference type="EMBL" id="BAT80298.1"/>
    </source>
</evidence>
<dbReference type="EMBL" id="AP015035">
    <property type="protein sequence ID" value="BAT80298.1"/>
    <property type="molecule type" value="Genomic_DNA"/>
</dbReference>
<proteinExistence type="predicted"/>
<accession>A0A0S3RIC1</accession>